<keyword evidence="1" id="KW-0812">Transmembrane</keyword>
<gene>
    <name evidence="2" type="ORF">HF325_001507</name>
</gene>
<comment type="caution">
    <text evidence="2">The sequence shown here is derived from an EMBL/GenBank/DDBJ whole genome shotgun (WGS) entry which is preliminary data.</text>
</comment>
<organism evidence="2 3">
    <name type="scientific">Metschnikowia pulcherrima</name>
    <dbReference type="NCBI Taxonomy" id="27326"/>
    <lineage>
        <taxon>Eukaryota</taxon>
        <taxon>Fungi</taxon>
        <taxon>Dikarya</taxon>
        <taxon>Ascomycota</taxon>
        <taxon>Saccharomycotina</taxon>
        <taxon>Pichiomycetes</taxon>
        <taxon>Metschnikowiaceae</taxon>
        <taxon>Metschnikowia</taxon>
    </lineage>
</organism>
<name>A0A8H7GUQ9_9ASCO</name>
<evidence type="ECO:0000313" key="3">
    <source>
        <dbReference type="Proteomes" id="UP000649328"/>
    </source>
</evidence>
<sequence>MEKFSNWRDKGTGISPFLPTAVQTSNIRKFVVNPAVVAAKWPLFALLYLLVSVAPKPATRLIFPWLFSIADIDLLVEGVRKSNTKEIDAQRPSLGEILVSNLVSPLDIFTIFLLSKVRSLSSIVVLIPWENDLYKFTVWESLSVFFLPIESSISQGTKLEGNYQNAINGKLAVVFAEGTPSNNKAILPLQQQCAELWLGLSIPVRVAVLRYYPSTISLPVPHVTRSQYVSKLFTSPGKAYIKVKIVPLKLPSLKMCQAAFVENGLNQVELGCRRKPNSSSTSRITLWIKRKNGSLNTM</sequence>
<protein>
    <submittedName>
        <fullName evidence="2">Uncharacterized protein</fullName>
    </submittedName>
</protein>
<proteinExistence type="predicted"/>
<evidence type="ECO:0000313" key="2">
    <source>
        <dbReference type="EMBL" id="KAF8004059.1"/>
    </source>
</evidence>
<dbReference type="OrthoDB" id="272512at2759"/>
<keyword evidence="3" id="KW-1185">Reference proteome</keyword>
<dbReference type="EMBL" id="JACBPP010000002">
    <property type="protein sequence ID" value="KAF8004059.1"/>
    <property type="molecule type" value="Genomic_DNA"/>
</dbReference>
<dbReference type="Proteomes" id="UP000649328">
    <property type="component" value="Unassembled WGS sequence"/>
</dbReference>
<feature type="transmembrane region" description="Helical" evidence="1">
    <location>
        <begin position="30"/>
        <end position="51"/>
    </location>
</feature>
<keyword evidence="1" id="KW-1133">Transmembrane helix</keyword>
<reference evidence="2" key="1">
    <citation type="submission" date="2020-10" db="EMBL/GenBank/DDBJ databases">
        <title>The Whole-Genome Sequence of Metschnikowia persimmonesis, a Novel Endophytic Yeast Species Isolated from Medicinal Plant Diospyros kaki Thumb.</title>
        <authorList>
            <person name="Rahmat E."/>
            <person name="Kang Y."/>
        </authorList>
    </citation>
    <scope>NUCLEOTIDE SEQUENCE</scope>
    <source>
        <strain evidence="2">KIOM G15050</strain>
    </source>
</reference>
<dbReference type="AlphaFoldDB" id="A0A8H7GUQ9"/>
<evidence type="ECO:0000256" key="1">
    <source>
        <dbReference type="SAM" id="Phobius"/>
    </source>
</evidence>
<accession>A0A8H7GUQ9</accession>
<keyword evidence="1" id="KW-0472">Membrane</keyword>